<keyword evidence="10" id="KW-1185">Reference proteome</keyword>
<dbReference type="Gene3D" id="2.40.50.100">
    <property type="match status" value="2"/>
</dbReference>
<dbReference type="Gene3D" id="2.40.420.20">
    <property type="match status" value="1"/>
</dbReference>
<protein>
    <submittedName>
        <fullName evidence="9">Efflux RND transporter periplasmic adaptor subunit</fullName>
    </submittedName>
</protein>
<feature type="compositionally biased region" description="Polar residues" evidence="5">
    <location>
        <begin position="1"/>
        <end position="10"/>
    </location>
</feature>
<dbReference type="NCBIfam" id="TIGR01730">
    <property type="entry name" value="RND_mfp"/>
    <property type="match status" value="1"/>
</dbReference>
<dbReference type="GO" id="GO:0030313">
    <property type="term" value="C:cell envelope"/>
    <property type="evidence" value="ECO:0007669"/>
    <property type="project" value="UniProtKB-SubCell"/>
</dbReference>
<feature type="compositionally biased region" description="Polar residues" evidence="5">
    <location>
        <begin position="378"/>
        <end position="391"/>
    </location>
</feature>
<dbReference type="Pfam" id="PF25954">
    <property type="entry name" value="Beta-barrel_RND_2"/>
    <property type="match status" value="1"/>
</dbReference>
<feature type="region of interest" description="Disordered" evidence="5">
    <location>
        <begin position="1"/>
        <end position="23"/>
    </location>
</feature>
<feature type="coiled-coil region" evidence="4">
    <location>
        <begin position="125"/>
        <end position="207"/>
    </location>
</feature>
<proteinExistence type="inferred from homology"/>
<feature type="transmembrane region" description="Helical" evidence="6">
    <location>
        <begin position="40"/>
        <end position="58"/>
    </location>
</feature>
<comment type="similarity">
    <text evidence="2">Belongs to the membrane fusion protein (MFP) (TC 8.A.1) family.</text>
</comment>
<evidence type="ECO:0000256" key="3">
    <source>
        <dbReference type="ARBA" id="ARBA00023054"/>
    </source>
</evidence>
<evidence type="ECO:0000256" key="2">
    <source>
        <dbReference type="ARBA" id="ARBA00009477"/>
    </source>
</evidence>
<dbReference type="Gene3D" id="2.40.30.170">
    <property type="match status" value="1"/>
</dbReference>
<dbReference type="GO" id="GO:0016020">
    <property type="term" value="C:membrane"/>
    <property type="evidence" value="ECO:0007669"/>
    <property type="project" value="InterPro"/>
</dbReference>
<name>A0AAW9RIR2_9GAMM</name>
<evidence type="ECO:0000259" key="7">
    <source>
        <dbReference type="Pfam" id="PF25917"/>
    </source>
</evidence>
<dbReference type="SUPFAM" id="SSF111369">
    <property type="entry name" value="HlyD-like secretion proteins"/>
    <property type="match status" value="1"/>
</dbReference>
<evidence type="ECO:0000313" key="9">
    <source>
        <dbReference type="EMBL" id="MEJ8569671.1"/>
    </source>
</evidence>
<evidence type="ECO:0000256" key="1">
    <source>
        <dbReference type="ARBA" id="ARBA00004196"/>
    </source>
</evidence>
<dbReference type="Pfam" id="PF25917">
    <property type="entry name" value="BSH_RND"/>
    <property type="match status" value="1"/>
</dbReference>
<evidence type="ECO:0000256" key="5">
    <source>
        <dbReference type="SAM" id="MobiDB-lite"/>
    </source>
</evidence>
<dbReference type="PANTHER" id="PTHR32347">
    <property type="entry name" value="EFFLUX SYSTEM COMPONENT YKNX-RELATED"/>
    <property type="match status" value="1"/>
</dbReference>
<organism evidence="9 10">
    <name type="scientific">Elongatibacter sediminis</name>
    <dbReference type="NCBI Taxonomy" id="3119006"/>
    <lineage>
        <taxon>Bacteria</taxon>
        <taxon>Pseudomonadati</taxon>
        <taxon>Pseudomonadota</taxon>
        <taxon>Gammaproteobacteria</taxon>
        <taxon>Chromatiales</taxon>
        <taxon>Wenzhouxiangellaceae</taxon>
        <taxon>Elongatibacter</taxon>
    </lineage>
</organism>
<dbReference type="PANTHER" id="PTHR32347:SF14">
    <property type="entry name" value="EFFLUX SYSTEM COMPONENT YKNX-RELATED"/>
    <property type="match status" value="1"/>
</dbReference>
<keyword evidence="6" id="KW-0472">Membrane</keyword>
<comment type="subcellular location">
    <subcellularLocation>
        <location evidence="1">Cell envelope</location>
    </subcellularLocation>
</comment>
<keyword evidence="6" id="KW-1133">Transmembrane helix</keyword>
<evidence type="ECO:0000259" key="8">
    <source>
        <dbReference type="Pfam" id="PF25954"/>
    </source>
</evidence>
<comment type="caution">
    <text evidence="9">The sequence shown here is derived from an EMBL/GenBank/DDBJ whole genome shotgun (WGS) entry which is preliminary data.</text>
</comment>
<evidence type="ECO:0000256" key="4">
    <source>
        <dbReference type="SAM" id="Coils"/>
    </source>
</evidence>
<dbReference type="GO" id="GO:0022857">
    <property type="term" value="F:transmembrane transporter activity"/>
    <property type="evidence" value="ECO:0007669"/>
    <property type="project" value="InterPro"/>
</dbReference>
<keyword evidence="3 4" id="KW-0175">Coiled coil</keyword>
<dbReference type="InterPro" id="IPR006143">
    <property type="entry name" value="RND_pump_MFP"/>
</dbReference>
<gene>
    <name evidence="9" type="ORF">V3330_18730</name>
</gene>
<evidence type="ECO:0000313" key="10">
    <source>
        <dbReference type="Proteomes" id="UP001359886"/>
    </source>
</evidence>
<feature type="domain" description="Multidrug resistance protein MdtA-like barrel-sandwich hybrid" evidence="7">
    <location>
        <begin position="91"/>
        <end position="244"/>
    </location>
</feature>
<dbReference type="InterPro" id="IPR058625">
    <property type="entry name" value="MdtA-like_BSH"/>
</dbReference>
<keyword evidence="6" id="KW-0812">Transmembrane</keyword>
<feature type="region of interest" description="Disordered" evidence="5">
    <location>
        <begin position="354"/>
        <end position="404"/>
    </location>
</feature>
<evidence type="ECO:0000256" key="6">
    <source>
        <dbReference type="SAM" id="Phobius"/>
    </source>
</evidence>
<dbReference type="AlphaFoldDB" id="A0AAW9RIR2"/>
<accession>A0AAW9RIR2</accession>
<sequence length="437" mass="46243">MNDANHTTGSAPRETADPSSSLADILSQPRQRRGISSLRWIIPVLVVLAVAAVLLMGGRGENGTSRFLTTAATRDSLQVSITATGNLEPTNQVDVGSELSGTVRKVFVDDDDRVTQGQVLAELDLSTLEDSVARSQAALAVAEANVKQAEATVLETTAQLERFREVARLSDNKVPSRLEMETAEANQARAEANLANAQASVEQARAVLHSEEVILSKGSIRSPIDGIVLERAVDPGQAVAASLQAVTLFSLAEDLSEMELQVDIDEADVGQVRAGLNAEFTVDAWPDRRFEAVITRVGYNATDSDGVISYPAILKVNNSDLNLRPGMTGTAVITTLSRDDVLLVPNAALRFTPRANTEDAPTNGGLLSALMPRPPRGRNSNPASGSETRSGSRVWLLEDGQPRPVPVELGASDGRLTEVVSGALKAGDLVITGVAES</sequence>
<dbReference type="EMBL" id="JAZHOG010000017">
    <property type="protein sequence ID" value="MEJ8569671.1"/>
    <property type="molecule type" value="Genomic_DNA"/>
</dbReference>
<dbReference type="InterPro" id="IPR058792">
    <property type="entry name" value="Beta-barrel_RND_2"/>
</dbReference>
<dbReference type="RefSeq" id="WP_354696998.1">
    <property type="nucleotide sequence ID" value="NZ_JAZHOG010000017.1"/>
</dbReference>
<dbReference type="Proteomes" id="UP001359886">
    <property type="component" value="Unassembled WGS sequence"/>
</dbReference>
<reference evidence="9 10" key="1">
    <citation type="submission" date="2024-02" db="EMBL/GenBank/DDBJ databases">
        <title>A novel Wenzhouxiangellaceae bacterium, isolated from coastal sediments.</title>
        <authorList>
            <person name="Du Z.-J."/>
            <person name="Ye Y.-Q."/>
            <person name="Zhang X.-Y."/>
        </authorList>
    </citation>
    <scope>NUCLEOTIDE SEQUENCE [LARGE SCALE GENOMIC DNA]</scope>
    <source>
        <strain evidence="9 10">CH-27</strain>
    </source>
</reference>
<feature type="domain" description="CusB-like beta-barrel" evidence="8">
    <location>
        <begin position="260"/>
        <end position="333"/>
    </location>
</feature>
<dbReference type="InterPro" id="IPR050465">
    <property type="entry name" value="UPF0194_transport"/>
</dbReference>